<evidence type="ECO:0000313" key="2">
    <source>
        <dbReference type="Proteomes" id="UP001155483"/>
    </source>
</evidence>
<keyword evidence="2" id="KW-1185">Reference proteome</keyword>
<sequence>MNLDNIIKKYQALKSDPFAVSNLIFSLPHKEKVFKTQLLELIQNKIRDQDSEDLGFYLSLAYWDGIDESYKPALKGLIQATWHTYHEDIIESIFELKDDAFTDDLYKIAITPDPYRQYDDELEATLRKCVHALKAINSSKANERLEQLKATGNKNVLAALEIYH</sequence>
<gene>
    <name evidence="1" type="ORF">OCK74_10655</name>
</gene>
<reference evidence="1" key="1">
    <citation type="submission" date="2022-09" db="EMBL/GenBank/DDBJ databases">
        <authorList>
            <person name="Yuan C."/>
            <person name="Ke Z."/>
        </authorList>
    </citation>
    <scope>NUCLEOTIDE SEQUENCE</scope>
    <source>
        <strain evidence="1">LB-8</strain>
    </source>
</reference>
<protein>
    <submittedName>
        <fullName evidence="1">Uncharacterized protein</fullName>
    </submittedName>
</protein>
<dbReference type="Proteomes" id="UP001155483">
    <property type="component" value="Unassembled WGS sequence"/>
</dbReference>
<dbReference type="EMBL" id="JAOTIF010000006">
    <property type="protein sequence ID" value="MCU7549577.1"/>
    <property type="molecule type" value="Genomic_DNA"/>
</dbReference>
<accession>A0A9X3BHG3</accession>
<evidence type="ECO:0000313" key="1">
    <source>
        <dbReference type="EMBL" id="MCU7549577.1"/>
    </source>
</evidence>
<comment type="caution">
    <text evidence="1">The sequence shown here is derived from an EMBL/GenBank/DDBJ whole genome shotgun (WGS) entry which is preliminary data.</text>
</comment>
<reference evidence="1" key="2">
    <citation type="submission" date="2023-04" db="EMBL/GenBank/DDBJ databases">
        <title>Paracnuella aquatica gen. nov., sp. nov., a member of the family Chitinophagaceae isolated from a hot spring.</title>
        <authorList>
            <person name="Wang C."/>
        </authorList>
    </citation>
    <scope>NUCLEOTIDE SEQUENCE</scope>
    <source>
        <strain evidence="1">LB-8</strain>
    </source>
</reference>
<name>A0A9X3BHG3_9BACT</name>
<dbReference type="RefSeq" id="WP_279297017.1">
    <property type="nucleotide sequence ID" value="NZ_JAOTIF010000006.1"/>
</dbReference>
<dbReference type="AlphaFoldDB" id="A0A9X3BHG3"/>
<proteinExistence type="predicted"/>
<organism evidence="1 2">
    <name type="scientific">Paraflavisolibacter caeni</name>
    <dbReference type="NCBI Taxonomy" id="2982496"/>
    <lineage>
        <taxon>Bacteria</taxon>
        <taxon>Pseudomonadati</taxon>
        <taxon>Bacteroidota</taxon>
        <taxon>Chitinophagia</taxon>
        <taxon>Chitinophagales</taxon>
        <taxon>Chitinophagaceae</taxon>
        <taxon>Paraflavisolibacter</taxon>
    </lineage>
</organism>